<dbReference type="RefSeq" id="XP_025357766.1">
    <property type="nucleotide sequence ID" value="XM_025500273.1"/>
</dbReference>
<dbReference type="InParanoid" id="A0A316VJR0"/>
<dbReference type="EMBL" id="KZ819602">
    <property type="protein sequence ID" value="PWN37464.1"/>
    <property type="molecule type" value="Genomic_DNA"/>
</dbReference>
<evidence type="ECO:0000313" key="2">
    <source>
        <dbReference type="EMBL" id="PWN37464.1"/>
    </source>
</evidence>
<dbReference type="STRING" id="1280837.A0A316VJR0"/>
<dbReference type="Proteomes" id="UP000245771">
    <property type="component" value="Unassembled WGS sequence"/>
</dbReference>
<evidence type="ECO:0000256" key="1">
    <source>
        <dbReference type="SAM" id="MobiDB-lite"/>
    </source>
</evidence>
<sequence length="635" mass="70078">MIRSSPSVTASGSQFSRLLASSRLASHSPVIPQSYTAPAAHLSRGDFGLKRSLPSRNKPIGSLRYVDIEALDTREGQTIWTECEHQVLLKKRFAELNARITSAESRPGFLGPRISTTFDPSTRRSVPSAYDPVSDPNMRTHLQSEALQGRGPVYPKNIHAGNSVSAGLDLDGPFGNRAGHYSVKVPVPIAFRAMDEKRFDKYLDYIRTQRPVYRKHSSLRAAEKERQDLLARYENERRKIQNSNTVMAESNSSTATITEPEPLTRAKIPLPEITGEYTSKDDDANVGIDLWNESRFANLGLASLWQSWLRDRDGLRASQAVDTTLPSNPAPISSKARNKPMHPSAGLQYGLPDLIQTKLLADGVPGRVLSREDAGKRTGVDRNRNKDHGSYSVAVGGQVAKMSKPPHNSDVPTPRVLDFSQKDTQQGVIMVKPHGTTELTFGQPISYAPDSLPIWSAKGARTNRSASAASMVAQKAVEAVESESYQDALRQSTLPKQFGQFTMRVQRLKERTVSRGQPGSPQWIGEINGTLNYRAGESEKDVFFMADLTQTDQYAAYSRDSAKIGHRGRSLSSYNTSKGLSKKAFSRRETKNSYNQRREAQKSNNTAASPEGQDALRAMLQHGIKSHLKSKSSAE</sequence>
<dbReference type="Pfam" id="PF11709">
    <property type="entry name" value="Mit_ribos_Mrp51"/>
    <property type="match status" value="1"/>
</dbReference>
<dbReference type="PANTHER" id="PTHR28058:SF1">
    <property type="entry name" value="SMALL RIBOSOMAL SUBUNIT PROTEIN BS1M"/>
    <property type="match status" value="1"/>
</dbReference>
<reference evidence="2 3" key="1">
    <citation type="journal article" date="2018" name="Mol. Biol. Evol.">
        <title>Broad Genomic Sampling Reveals a Smut Pathogenic Ancestry of the Fungal Clade Ustilaginomycotina.</title>
        <authorList>
            <person name="Kijpornyongpan T."/>
            <person name="Mondo S.J."/>
            <person name="Barry K."/>
            <person name="Sandor L."/>
            <person name="Lee J."/>
            <person name="Lipzen A."/>
            <person name="Pangilinan J."/>
            <person name="LaButti K."/>
            <person name="Hainaut M."/>
            <person name="Henrissat B."/>
            <person name="Grigoriev I.V."/>
            <person name="Spatafora J.W."/>
            <person name="Aime M.C."/>
        </authorList>
    </citation>
    <scope>NUCLEOTIDE SEQUENCE [LARGE SCALE GENOMIC DNA]</scope>
    <source>
        <strain evidence="2 3">MCA 3882</strain>
    </source>
</reference>
<feature type="compositionally biased region" description="Polar residues" evidence="1">
    <location>
        <begin position="320"/>
        <end position="331"/>
    </location>
</feature>
<dbReference type="OrthoDB" id="2735536at2759"/>
<feature type="compositionally biased region" description="Polar residues" evidence="1">
    <location>
        <begin position="570"/>
        <end position="579"/>
    </location>
</feature>
<organism evidence="2 3">
    <name type="scientific">Meira miltonrushii</name>
    <dbReference type="NCBI Taxonomy" id="1280837"/>
    <lineage>
        <taxon>Eukaryota</taxon>
        <taxon>Fungi</taxon>
        <taxon>Dikarya</taxon>
        <taxon>Basidiomycota</taxon>
        <taxon>Ustilaginomycotina</taxon>
        <taxon>Exobasidiomycetes</taxon>
        <taxon>Exobasidiales</taxon>
        <taxon>Brachybasidiaceae</taxon>
        <taxon>Meira</taxon>
    </lineage>
</organism>
<feature type="region of interest" description="Disordered" evidence="1">
    <location>
        <begin position="320"/>
        <end position="341"/>
    </location>
</feature>
<feature type="compositionally biased region" description="Polar residues" evidence="1">
    <location>
        <begin position="114"/>
        <end position="125"/>
    </location>
</feature>
<dbReference type="InterPro" id="IPR016712">
    <property type="entry name" value="Rbsml_bS1m-like"/>
</dbReference>
<feature type="region of interest" description="Disordered" evidence="1">
    <location>
        <begin position="561"/>
        <end position="619"/>
    </location>
</feature>
<feature type="region of interest" description="Disordered" evidence="1">
    <location>
        <begin position="111"/>
        <end position="137"/>
    </location>
</feature>
<evidence type="ECO:0000313" key="3">
    <source>
        <dbReference type="Proteomes" id="UP000245771"/>
    </source>
</evidence>
<proteinExistence type="predicted"/>
<dbReference type="GeneID" id="37022054"/>
<feature type="compositionally biased region" description="Basic and acidic residues" evidence="1">
    <location>
        <begin position="586"/>
        <end position="601"/>
    </location>
</feature>
<accession>A0A316VJR0</accession>
<dbReference type="AlphaFoldDB" id="A0A316VJR0"/>
<protein>
    <submittedName>
        <fullName evidence="2">Uncharacterized protein</fullName>
    </submittedName>
</protein>
<keyword evidence="3" id="KW-1185">Reference proteome</keyword>
<name>A0A316VJR0_9BASI</name>
<gene>
    <name evidence="2" type="ORF">FA14DRAFT_170306</name>
</gene>
<dbReference type="PANTHER" id="PTHR28058">
    <property type="entry name" value="37S RIBOSOMAL PROTEIN MRP51, MITOCHONDRIAL"/>
    <property type="match status" value="1"/>
</dbReference>